<protein>
    <submittedName>
        <fullName evidence="2">Uncharacterized protein</fullName>
    </submittedName>
</protein>
<feature type="region of interest" description="Disordered" evidence="1">
    <location>
        <begin position="1"/>
        <end position="33"/>
    </location>
</feature>
<evidence type="ECO:0000256" key="1">
    <source>
        <dbReference type="SAM" id="MobiDB-lite"/>
    </source>
</evidence>
<proteinExistence type="predicted"/>
<gene>
    <name evidence="2" type="ORF">QQZ08_005673</name>
</gene>
<dbReference type="Proteomes" id="UP001498421">
    <property type="component" value="Unassembled WGS sequence"/>
</dbReference>
<sequence>MATIAANNGSTGRTGGNKNNGSNGNNGNNSANDANGGIIRTIYKCLVCDDLRDVRERGTSTSGILIKNKKVKPDHCFTCGMEDDPDAEERVQEYKSRQT</sequence>
<comment type="caution">
    <text evidence="2">The sequence shown here is derived from an EMBL/GenBank/DDBJ whole genome shotgun (WGS) entry which is preliminary data.</text>
</comment>
<organism evidence="2 3">
    <name type="scientific">Neonectria magnoliae</name>
    <dbReference type="NCBI Taxonomy" id="2732573"/>
    <lineage>
        <taxon>Eukaryota</taxon>
        <taxon>Fungi</taxon>
        <taxon>Dikarya</taxon>
        <taxon>Ascomycota</taxon>
        <taxon>Pezizomycotina</taxon>
        <taxon>Sordariomycetes</taxon>
        <taxon>Hypocreomycetidae</taxon>
        <taxon>Hypocreales</taxon>
        <taxon>Nectriaceae</taxon>
        <taxon>Neonectria</taxon>
    </lineage>
</organism>
<evidence type="ECO:0000313" key="3">
    <source>
        <dbReference type="Proteomes" id="UP001498421"/>
    </source>
</evidence>
<evidence type="ECO:0000313" key="2">
    <source>
        <dbReference type="EMBL" id="KAK7427735.1"/>
    </source>
</evidence>
<reference evidence="2 3" key="1">
    <citation type="journal article" date="2025" name="Microbiol. Resour. Announc.">
        <title>Draft genome sequences for Neonectria magnoliae and Neonectria punicea, canker pathogens of Liriodendron tulipifera and Acer saccharum in West Virginia.</title>
        <authorList>
            <person name="Petronek H.M."/>
            <person name="Kasson M.T."/>
            <person name="Metheny A.M."/>
            <person name="Stauder C.M."/>
            <person name="Lovett B."/>
            <person name="Lynch S.C."/>
            <person name="Garnas J.R."/>
            <person name="Kasson L.R."/>
            <person name="Stajich J.E."/>
        </authorList>
    </citation>
    <scope>NUCLEOTIDE SEQUENCE [LARGE SCALE GENOMIC DNA]</scope>
    <source>
        <strain evidence="2 3">NRRL 64651</strain>
    </source>
</reference>
<accession>A0ABR1I2K6</accession>
<dbReference type="EMBL" id="JAZAVK010000049">
    <property type="protein sequence ID" value="KAK7427735.1"/>
    <property type="molecule type" value="Genomic_DNA"/>
</dbReference>
<name>A0ABR1I2K6_9HYPO</name>
<keyword evidence="3" id="KW-1185">Reference proteome</keyword>